<dbReference type="InterPro" id="IPR027417">
    <property type="entry name" value="P-loop_NTPase"/>
</dbReference>
<keyword evidence="4 6" id="KW-0505">Motor protein</keyword>
<evidence type="ECO:0000256" key="7">
    <source>
        <dbReference type="SAM" id="MobiDB-lite"/>
    </source>
</evidence>
<dbReference type="SUPFAM" id="SSF52540">
    <property type="entry name" value="P-loop containing nucleoside triphosphate hydrolases"/>
    <property type="match status" value="1"/>
</dbReference>
<keyword evidence="9" id="KW-1185">Reference proteome</keyword>
<dbReference type="Gene3D" id="1.10.10.820">
    <property type="match status" value="1"/>
</dbReference>
<evidence type="ECO:0000259" key="8">
    <source>
        <dbReference type="PROSITE" id="PS51456"/>
    </source>
</evidence>
<dbReference type="InterPro" id="IPR001609">
    <property type="entry name" value="Myosin_head_motor_dom-like"/>
</dbReference>
<reference evidence="10" key="1">
    <citation type="submission" date="2025-08" db="UniProtKB">
        <authorList>
            <consortium name="RefSeq"/>
        </authorList>
    </citation>
    <scope>IDENTIFICATION</scope>
    <source>
        <tissue evidence="10">Testes</tissue>
    </source>
</reference>
<dbReference type="PROSITE" id="PS51456">
    <property type="entry name" value="MYOSIN_MOTOR"/>
    <property type="match status" value="1"/>
</dbReference>
<accession>A0ABM0MJX7</accession>
<feature type="compositionally biased region" description="Basic and acidic residues" evidence="7">
    <location>
        <begin position="82"/>
        <end position="95"/>
    </location>
</feature>
<dbReference type="RefSeq" id="XP_006820318.1">
    <property type="nucleotide sequence ID" value="XM_006820255.1"/>
</dbReference>
<dbReference type="SMART" id="SM00242">
    <property type="entry name" value="MYSc"/>
    <property type="match status" value="1"/>
</dbReference>
<evidence type="ECO:0000313" key="9">
    <source>
        <dbReference type="Proteomes" id="UP000694865"/>
    </source>
</evidence>
<proteinExistence type="inferred from homology"/>
<comment type="similarity">
    <text evidence="6">Belongs to the TRAFAC class myosin-kinesin ATPase superfamily. Myosin family.</text>
</comment>
<dbReference type="Gene3D" id="3.40.850.10">
    <property type="entry name" value="Kinesin motor domain"/>
    <property type="match status" value="1"/>
</dbReference>
<name>A0ABM0MJX7_SACKO</name>
<dbReference type="Proteomes" id="UP000694865">
    <property type="component" value="Unplaced"/>
</dbReference>
<keyword evidence="3 6" id="KW-0518">Myosin</keyword>
<dbReference type="InterPro" id="IPR036961">
    <property type="entry name" value="Kinesin_motor_dom_sf"/>
</dbReference>
<evidence type="ECO:0000256" key="5">
    <source>
        <dbReference type="ARBA" id="ARBA00023203"/>
    </source>
</evidence>
<feature type="binding site" evidence="6">
    <location>
        <begin position="301"/>
        <end position="308"/>
    </location>
    <ligand>
        <name>ATP</name>
        <dbReference type="ChEBI" id="CHEBI:30616"/>
    </ligand>
</feature>
<feature type="region of interest" description="Actin-binding" evidence="6">
    <location>
        <begin position="825"/>
        <end position="847"/>
    </location>
</feature>
<dbReference type="Pfam" id="PF00063">
    <property type="entry name" value="Myosin_head"/>
    <property type="match status" value="2"/>
</dbReference>
<dbReference type="PANTHER" id="PTHR13140:SF498">
    <property type="entry name" value="DACHS, ISOFORM E"/>
    <property type="match status" value="1"/>
</dbReference>
<dbReference type="Gene3D" id="1.20.5.4820">
    <property type="match status" value="1"/>
</dbReference>
<feature type="compositionally biased region" description="Polar residues" evidence="7">
    <location>
        <begin position="576"/>
        <end position="595"/>
    </location>
</feature>
<feature type="compositionally biased region" description="Basic residues" evidence="7">
    <location>
        <begin position="96"/>
        <end position="109"/>
    </location>
</feature>
<feature type="region of interest" description="Disordered" evidence="7">
    <location>
        <begin position="60"/>
        <end position="126"/>
    </location>
</feature>
<dbReference type="Gene3D" id="1.20.58.530">
    <property type="match status" value="1"/>
</dbReference>
<dbReference type="PANTHER" id="PTHR13140">
    <property type="entry name" value="MYOSIN"/>
    <property type="match status" value="1"/>
</dbReference>
<keyword evidence="1 6" id="KW-0547">Nucleotide-binding</keyword>
<evidence type="ECO:0000256" key="3">
    <source>
        <dbReference type="ARBA" id="ARBA00023123"/>
    </source>
</evidence>
<feature type="domain" description="Myosin motor" evidence="8">
    <location>
        <begin position="213"/>
        <end position="957"/>
    </location>
</feature>
<dbReference type="Gene3D" id="1.20.120.720">
    <property type="entry name" value="Myosin VI head, motor domain, U50 subdomain"/>
    <property type="match status" value="1"/>
</dbReference>
<dbReference type="PRINTS" id="PR00193">
    <property type="entry name" value="MYOSINHEAVY"/>
</dbReference>
<evidence type="ECO:0000256" key="2">
    <source>
        <dbReference type="ARBA" id="ARBA00022840"/>
    </source>
</evidence>
<sequence>MATNVSDMSLYSSNSSSTDQQSVENLSVHCLDFDDLVLGFEETKRNIYDLSDATALHVQDANSNKGHSKRHGNSGKSKSHHDKTDLEKQLLEGARRKVRKTQKRDKTRLHSGTSSRSRLRSSEDDDVSAASSSEVVLLREQLTALSSELVSLRTSIAVKTANGTTNGCHDGLQDAEDLGDFIVGSEQQSGLSAVNGKAENTASIVKRKENKIDLEDLIHLYGPLTEDSILKTLQHRFCIKIVEFQTKIGPILLSLNPYKGTPIENALHHGGENHPYLLNVVKDAVRLQTETGCSQAIVLSGESGSGKTYSSLLLLRQLFDVAGGGPGTDAFKHVSAAVTVLRSLGTAKTVHNSESSRMGYYTEVHVTEGVIFRTKIHCYFVDETRVIQTSPHEKGYHIFYHMLSGLSQDERVKLHLQGYSSHNLKYLNHLLNVDVDEDCQKFQVWKSSLQILGIPFSDVMRILAAIMLLGNIEFVESDGLELDIKGNNEIKAVAALLGVSGVSLYRGLTTRTRNMRGQIFKSPCDAPTANTTRDNLARALYCRTVSAITRKANSLRRPGSNSGHSSSSDDVHHSGENQNFKHPSPATSKLSVNQSSSASTHCGGLGDGIISIVDMFGFENTQNNQFEQLCSNLCSETLQHYYNIHVFKSTQECCRDEGIPCEVDLDYQDNTPVIELISAPLTGIFHYLDKESANMESKSTCASFVQNIGAQHSTHDRFFIPEERSTYNFGIVHYVSSVVYSSSNMVERNRDIVGDDIINIFQRQNCNFGFATHLFTSELKEQNKNGGIPKGNYHRILPSPSSYSDTVSGNGEGRRTFSQDFQSRLDNLLKTLMHAKPHFVLCIRPNYQEAPSIFDLNVVRKQIRALQILETVHLMAGGYPHKMRFRSFNHRYKFLSRHKRLRRSEEKAIEDTKAILDSFLKALDDSKMPYTSTNWAMGKRHIFLSEGARQSLEHLRYQKREEAATVIQSHVRKLACLKNWPSLKRTLEQKLRIRTQNHEQLMSRRSPMYQEIERSRKRVIENESCDIKTIQQTCYLYGLDMDSPPPLPSSRSYTVTGNMKMGFPQCRVMKHSFPEGSGEKILRKGELVQVTGVSPRRGHLMIEHKDNTLHVPYQLTEIKVSNVS</sequence>
<protein>
    <submittedName>
        <fullName evidence="10">Unconventional myosin-X-like</fullName>
    </submittedName>
</protein>
<feature type="region of interest" description="Disordered" evidence="7">
    <location>
        <begin position="553"/>
        <end position="595"/>
    </location>
</feature>
<organism evidence="9 10">
    <name type="scientific">Saccoglossus kowalevskii</name>
    <name type="common">Acorn worm</name>
    <dbReference type="NCBI Taxonomy" id="10224"/>
    <lineage>
        <taxon>Eukaryota</taxon>
        <taxon>Metazoa</taxon>
        <taxon>Hemichordata</taxon>
        <taxon>Enteropneusta</taxon>
        <taxon>Harrimaniidae</taxon>
        <taxon>Saccoglossus</taxon>
    </lineage>
</organism>
<dbReference type="GeneID" id="102810321"/>
<gene>
    <name evidence="10" type="primary">LOC102810321</name>
</gene>
<feature type="compositionally biased region" description="Basic residues" evidence="7">
    <location>
        <begin position="66"/>
        <end position="81"/>
    </location>
</feature>
<evidence type="ECO:0000256" key="4">
    <source>
        <dbReference type="ARBA" id="ARBA00023175"/>
    </source>
</evidence>
<evidence type="ECO:0000256" key="6">
    <source>
        <dbReference type="PROSITE-ProRule" id="PRU00782"/>
    </source>
</evidence>
<keyword evidence="5 6" id="KW-0009">Actin-binding</keyword>
<evidence type="ECO:0000256" key="1">
    <source>
        <dbReference type="ARBA" id="ARBA00022741"/>
    </source>
</evidence>
<evidence type="ECO:0000313" key="10">
    <source>
        <dbReference type="RefSeq" id="XP_006820318.1"/>
    </source>
</evidence>
<keyword evidence="2 6" id="KW-0067">ATP-binding</keyword>